<dbReference type="Proteomes" id="UP000077755">
    <property type="component" value="Chromosome 1"/>
</dbReference>
<reference evidence="1" key="1">
    <citation type="journal article" date="2016" name="Nat. Genet.">
        <title>A high-quality carrot genome assembly provides new insights into carotenoid accumulation and asterid genome evolution.</title>
        <authorList>
            <person name="Iorizzo M."/>
            <person name="Ellison S."/>
            <person name="Senalik D."/>
            <person name="Zeng P."/>
            <person name="Satapoomin P."/>
            <person name="Huang J."/>
            <person name="Bowman M."/>
            <person name="Iovene M."/>
            <person name="Sanseverino W."/>
            <person name="Cavagnaro P."/>
            <person name="Yildiz M."/>
            <person name="Macko-Podgorni A."/>
            <person name="Moranska E."/>
            <person name="Grzebelus E."/>
            <person name="Grzebelus D."/>
            <person name="Ashrafi H."/>
            <person name="Zheng Z."/>
            <person name="Cheng S."/>
            <person name="Spooner D."/>
            <person name="Van Deynze A."/>
            <person name="Simon P."/>
        </authorList>
    </citation>
    <scope>NUCLEOTIDE SEQUENCE [LARGE SCALE GENOMIC DNA]</scope>
    <source>
        <tissue evidence="1">Leaf</tissue>
    </source>
</reference>
<gene>
    <name evidence="1" type="ORF">DCAR_002135</name>
    <name evidence="2" type="ORF">DCAR_0102182</name>
</gene>
<keyword evidence="3" id="KW-1185">Reference proteome</keyword>
<dbReference type="AlphaFoldDB" id="A0A166GXV8"/>
<proteinExistence type="predicted"/>
<accession>A0A166GXV8</accession>
<reference evidence="2" key="2">
    <citation type="submission" date="2022-03" db="EMBL/GenBank/DDBJ databases">
        <title>Draft title - Genomic analysis of global carrot germplasm unveils the trajectory of domestication and the origin of high carotenoid orange carrot.</title>
        <authorList>
            <person name="Iorizzo M."/>
            <person name="Ellison S."/>
            <person name="Senalik D."/>
            <person name="Macko-Podgorni A."/>
            <person name="Grzebelus D."/>
            <person name="Bostan H."/>
            <person name="Rolling W."/>
            <person name="Curaba J."/>
            <person name="Simon P."/>
        </authorList>
    </citation>
    <scope>NUCLEOTIDE SEQUENCE</scope>
    <source>
        <tissue evidence="2">Leaf</tissue>
    </source>
</reference>
<evidence type="ECO:0000313" key="2">
    <source>
        <dbReference type="EMBL" id="WOG83009.1"/>
    </source>
</evidence>
<protein>
    <submittedName>
        <fullName evidence="1">Uncharacterized protein</fullName>
    </submittedName>
</protein>
<organism evidence="1">
    <name type="scientific">Daucus carota subsp. sativus</name>
    <name type="common">Carrot</name>
    <dbReference type="NCBI Taxonomy" id="79200"/>
    <lineage>
        <taxon>Eukaryota</taxon>
        <taxon>Viridiplantae</taxon>
        <taxon>Streptophyta</taxon>
        <taxon>Embryophyta</taxon>
        <taxon>Tracheophyta</taxon>
        <taxon>Spermatophyta</taxon>
        <taxon>Magnoliopsida</taxon>
        <taxon>eudicotyledons</taxon>
        <taxon>Gunneridae</taxon>
        <taxon>Pentapetalae</taxon>
        <taxon>asterids</taxon>
        <taxon>campanulids</taxon>
        <taxon>Apiales</taxon>
        <taxon>Apiaceae</taxon>
        <taxon>Apioideae</taxon>
        <taxon>Scandiceae</taxon>
        <taxon>Daucinae</taxon>
        <taxon>Daucus</taxon>
        <taxon>Daucus sect. Daucus</taxon>
    </lineage>
</organism>
<evidence type="ECO:0000313" key="3">
    <source>
        <dbReference type="Proteomes" id="UP000077755"/>
    </source>
</evidence>
<dbReference type="EMBL" id="LNRQ01000001">
    <property type="protein sequence ID" value="KZN09479.1"/>
    <property type="molecule type" value="Genomic_DNA"/>
</dbReference>
<evidence type="ECO:0000313" key="1">
    <source>
        <dbReference type="EMBL" id="KZN09479.1"/>
    </source>
</evidence>
<dbReference type="Gramene" id="KZN09479">
    <property type="protein sequence ID" value="KZN09479"/>
    <property type="gene ID" value="DCAR_002135"/>
</dbReference>
<sequence>MASRALLRKKRDPFRSLGGPICLIRGSSQVCDSWGLSSAIIHSYGDSDTKNYRSFFRIQ</sequence>
<dbReference type="EMBL" id="CP093343">
    <property type="protein sequence ID" value="WOG83009.1"/>
    <property type="molecule type" value="Genomic_DNA"/>
</dbReference>
<name>A0A166GXV8_DAUCS</name>